<keyword evidence="5" id="KW-0460">Magnesium</keyword>
<dbReference type="PROSITE" id="PS51462">
    <property type="entry name" value="NUDIX"/>
    <property type="match status" value="2"/>
</dbReference>
<gene>
    <name evidence="8" type="ORF">BXY41_105267</name>
</gene>
<protein>
    <submittedName>
        <fullName evidence="8">8-oxo-dGTP diphosphatase</fullName>
    </submittedName>
</protein>
<proteinExistence type="inferred from homology"/>
<dbReference type="CDD" id="cd04692">
    <property type="entry name" value="NUDIX_Hydrolase"/>
    <property type="match status" value="1"/>
</dbReference>
<comment type="cofactor">
    <cofactor evidence="1">
        <name>Mg(2+)</name>
        <dbReference type="ChEBI" id="CHEBI:18420"/>
    </cofactor>
</comment>
<evidence type="ECO:0000256" key="2">
    <source>
        <dbReference type="ARBA" id="ARBA00005582"/>
    </source>
</evidence>
<dbReference type="OrthoDB" id="9787476at2"/>
<sequence length="348" mass="40370">MERHSLTTLCYIEKEDQYLMLHRIKKKNDINQDKWLGVGGHLEEGESPEDCLLREVKEETGLTLLSYRLRGFITFVSDQYPDEYMFLYTADSYEGSLMDCQEGVLEWVPVEKIDSLPIWEGDRIFFELLKDEIPFFSLKLQYCKDSLEAAVLNGSPLELLEERDLNGCTTGNVRARFMMHRDGMLHGTSHVWVVRPNEKSGFDLLLQKRSAGKDAYPGCYDISSAGHIPAGDDFLISAVRELSEELGINAAPEELTFVGLHEEQEDAVFYGRMFRNHEISHVYVYEKMVDERQLVLQKEEVESVLWMDYEECLNRMKDGTLINCLNEKELHMLARWYQKKGLTGQQHL</sequence>
<comment type="similarity">
    <text evidence="2 6">Belongs to the Nudix hydrolase family.</text>
</comment>
<evidence type="ECO:0000256" key="3">
    <source>
        <dbReference type="ARBA" id="ARBA00022723"/>
    </source>
</evidence>
<dbReference type="PANTHER" id="PTHR43758:SF2">
    <property type="entry name" value="OXIDIZED PURINE NUCLEOSIDE TRIPHOSPHATE HYDROLASE"/>
    <property type="match status" value="1"/>
</dbReference>
<dbReference type="Pfam" id="PF00293">
    <property type="entry name" value="NUDIX"/>
    <property type="match status" value="2"/>
</dbReference>
<dbReference type="Gene3D" id="3.90.79.10">
    <property type="entry name" value="Nucleoside Triphosphate Pyrophosphohydrolase"/>
    <property type="match status" value="2"/>
</dbReference>
<dbReference type="SUPFAM" id="SSF55811">
    <property type="entry name" value="Nudix"/>
    <property type="match status" value="2"/>
</dbReference>
<dbReference type="PRINTS" id="PR01402">
    <property type="entry name" value="MUTATORMUTX"/>
</dbReference>
<evidence type="ECO:0000256" key="1">
    <source>
        <dbReference type="ARBA" id="ARBA00001946"/>
    </source>
</evidence>
<name>A0A2S6HTQ3_9FIRM</name>
<organism evidence="8 9">
    <name type="scientific">Lacrimispora xylanisolvens</name>
    <dbReference type="NCBI Taxonomy" id="384636"/>
    <lineage>
        <taxon>Bacteria</taxon>
        <taxon>Bacillati</taxon>
        <taxon>Bacillota</taxon>
        <taxon>Clostridia</taxon>
        <taxon>Lachnospirales</taxon>
        <taxon>Lachnospiraceae</taxon>
        <taxon>Lacrimispora</taxon>
    </lineage>
</organism>
<dbReference type="InterPro" id="IPR015797">
    <property type="entry name" value="NUDIX_hydrolase-like_dom_sf"/>
</dbReference>
<dbReference type="PRINTS" id="PR00502">
    <property type="entry name" value="NUDIXFAMILY"/>
</dbReference>
<dbReference type="GO" id="GO:0006281">
    <property type="term" value="P:DNA repair"/>
    <property type="evidence" value="ECO:0007669"/>
    <property type="project" value="InterPro"/>
</dbReference>
<dbReference type="EMBL" id="PTJA01000005">
    <property type="protein sequence ID" value="PPK81048.1"/>
    <property type="molecule type" value="Genomic_DNA"/>
</dbReference>
<accession>A0A2S6HTQ3</accession>
<dbReference type="InterPro" id="IPR000086">
    <property type="entry name" value="NUDIX_hydrolase_dom"/>
</dbReference>
<dbReference type="Proteomes" id="UP000237749">
    <property type="component" value="Unassembled WGS sequence"/>
</dbReference>
<comment type="caution">
    <text evidence="8">The sequence shown here is derived from an EMBL/GenBank/DDBJ whole genome shotgun (WGS) entry which is preliminary data.</text>
</comment>
<evidence type="ECO:0000313" key="9">
    <source>
        <dbReference type="Proteomes" id="UP000237749"/>
    </source>
</evidence>
<dbReference type="PANTHER" id="PTHR43758">
    <property type="entry name" value="7,8-DIHYDRO-8-OXOGUANINE TRIPHOSPHATASE"/>
    <property type="match status" value="1"/>
</dbReference>
<dbReference type="InterPro" id="IPR003562">
    <property type="entry name" value="Mutator_MutX_prot"/>
</dbReference>
<evidence type="ECO:0000256" key="5">
    <source>
        <dbReference type="ARBA" id="ARBA00022842"/>
    </source>
</evidence>
<dbReference type="GO" id="GO:0008413">
    <property type="term" value="F:8-oxo-7,8-dihydroguanosine triphosphate pyrophosphatase activity"/>
    <property type="evidence" value="ECO:0007669"/>
    <property type="project" value="InterPro"/>
</dbReference>
<feature type="domain" description="Nudix hydrolase" evidence="7">
    <location>
        <begin position="184"/>
        <end position="329"/>
    </location>
</feature>
<dbReference type="RefSeq" id="WP_104437029.1">
    <property type="nucleotide sequence ID" value="NZ_PTJA01000005.1"/>
</dbReference>
<keyword evidence="4 6" id="KW-0378">Hydrolase</keyword>
<keyword evidence="9" id="KW-1185">Reference proteome</keyword>
<dbReference type="InterPro" id="IPR020084">
    <property type="entry name" value="NUDIX_hydrolase_CS"/>
</dbReference>
<evidence type="ECO:0000259" key="7">
    <source>
        <dbReference type="PROSITE" id="PS51462"/>
    </source>
</evidence>
<dbReference type="PROSITE" id="PS00893">
    <property type="entry name" value="NUDIX_BOX"/>
    <property type="match status" value="1"/>
</dbReference>
<feature type="domain" description="Nudix hydrolase" evidence="7">
    <location>
        <begin position="1"/>
        <end position="131"/>
    </location>
</feature>
<evidence type="ECO:0000256" key="4">
    <source>
        <dbReference type="ARBA" id="ARBA00022801"/>
    </source>
</evidence>
<keyword evidence="3" id="KW-0479">Metal-binding</keyword>
<dbReference type="CDD" id="cd18886">
    <property type="entry name" value="NUDIX_MutT_Nudt1"/>
    <property type="match status" value="1"/>
</dbReference>
<dbReference type="AlphaFoldDB" id="A0A2S6HTQ3"/>
<evidence type="ECO:0000256" key="6">
    <source>
        <dbReference type="RuleBase" id="RU003476"/>
    </source>
</evidence>
<dbReference type="InterPro" id="IPR020476">
    <property type="entry name" value="Nudix_hydrolase"/>
</dbReference>
<dbReference type="GO" id="GO:0046872">
    <property type="term" value="F:metal ion binding"/>
    <property type="evidence" value="ECO:0007669"/>
    <property type="project" value="UniProtKB-KW"/>
</dbReference>
<evidence type="ECO:0000313" key="8">
    <source>
        <dbReference type="EMBL" id="PPK81048.1"/>
    </source>
</evidence>
<reference evidence="8 9" key="1">
    <citation type="submission" date="2018-02" db="EMBL/GenBank/DDBJ databases">
        <title>Genomic Encyclopedia of Archaeal and Bacterial Type Strains, Phase II (KMG-II): from individual species to whole genera.</title>
        <authorList>
            <person name="Goeker M."/>
        </authorList>
    </citation>
    <scope>NUCLEOTIDE SEQUENCE [LARGE SCALE GENOMIC DNA]</scope>
    <source>
        <strain evidence="8 9">DSM 3808</strain>
    </source>
</reference>